<dbReference type="InterPro" id="IPR036291">
    <property type="entry name" value="NAD(P)-bd_dom_sf"/>
</dbReference>
<name>A0A078MEB1_9BACL</name>
<protein>
    <submittedName>
        <fullName evidence="3">3-oxoacyl-[acyl-carrier-protein] reductase FabG</fullName>
    </submittedName>
</protein>
<dbReference type="GO" id="GO:0016491">
    <property type="term" value="F:oxidoreductase activity"/>
    <property type="evidence" value="ECO:0007669"/>
    <property type="project" value="UniProtKB-KW"/>
</dbReference>
<dbReference type="SUPFAM" id="SSF51735">
    <property type="entry name" value="NAD(P)-binding Rossmann-fold domains"/>
    <property type="match status" value="1"/>
</dbReference>
<proteinExistence type="inferred from homology"/>
<accession>A0A078MEB1</accession>
<dbReference type="Pfam" id="PF13561">
    <property type="entry name" value="adh_short_C2"/>
    <property type="match status" value="1"/>
</dbReference>
<dbReference type="PRINTS" id="PR00081">
    <property type="entry name" value="GDHRDH"/>
</dbReference>
<gene>
    <name evidence="3" type="primary">fabG_6</name>
    <name evidence="3" type="ORF">BN1050_02037</name>
</gene>
<organism evidence="3">
    <name type="scientific">Metalysinibacillus saudimassiliensis</name>
    <dbReference type="NCBI Taxonomy" id="1461583"/>
    <lineage>
        <taxon>Bacteria</taxon>
        <taxon>Bacillati</taxon>
        <taxon>Bacillota</taxon>
        <taxon>Bacilli</taxon>
        <taxon>Bacillales</taxon>
        <taxon>Caryophanaceae</taxon>
        <taxon>Metalysinibacillus</taxon>
    </lineage>
</organism>
<sequence length="242" mass="26494">MKKFALVVGATGAIGRAICQELASDGWSLYVHYNRNEDKGLTLVNQLQAEYPTNEFMIVQANFLEPEGALLLAEQLFSLQAIVFASGQAHYALLEDTQVADMEALWHVHVQNPMRLVALTAAKLRQHPVSYITFIGSIWGDIGAAGETVYSAVKGAQHSFVRAYAQEVAMSHTRVNVIAPGMVDTPMNGHLAQEEKQEIINTIPLGYMASCADIGAMVRFYISGQADYVTGQIIRVNGGWHI</sequence>
<dbReference type="AlphaFoldDB" id="A0A078MEB1"/>
<keyword evidence="2" id="KW-0560">Oxidoreductase</keyword>
<evidence type="ECO:0000256" key="1">
    <source>
        <dbReference type="ARBA" id="ARBA00006484"/>
    </source>
</evidence>
<dbReference type="PANTHER" id="PTHR43639:SF1">
    <property type="entry name" value="SHORT-CHAIN DEHYDROGENASE_REDUCTASE FAMILY PROTEIN"/>
    <property type="match status" value="1"/>
</dbReference>
<dbReference type="EMBL" id="LN483076">
    <property type="protein sequence ID" value="CEA04590.1"/>
    <property type="molecule type" value="Genomic_DNA"/>
</dbReference>
<dbReference type="PANTHER" id="PTHR43639">
    <property type="entry name" value="OXIDOREDUCTASE, SHORT-CHAIN DEHYDROGENASE/REDUCTASE FAMILY (AFU_ORTHOLOGUE AFUA_5G02870)"/>
    <property type="match status" value="1"/>
</dbReference>
<reference evidence="3" key="1">
    <citation type="submission" date="2014-07" db="EMBL/GenBank/DDBJ databases">
        <authorList>
            <person name="Urmite Genomes Urmite Genomes"/>
        </authorList>
    </citation>
    <scope>NUCLEOTIDE SEQUENCE</scope>
    <source>
        <strain evidence="3">13S34_air</strain>
    </source>
</reference>
<comment type="similarity">
    <text evidence="1">Belongs to the short-chain dehydrogenases/reductases (SDR) family.</text>
</comment>
<dbReference type="NCBIfam" id="NF047420">
    <property type="entry name" value="EF_P_mod_YmfI"/>
    <property type="match status" value="1"/>
</dbReference>
<dbReference type="InterPro" id="IPR002347">
    <property type="entry name" value="SDR_fam"/>
</dbReference>
<dbReference type="Gene3D" id="3.40.50.720">
    <property type="entry name" value="NAD(P)-binding Rossmann-like Domain"/>
    <property type="match status" value="1"/>
</dbReference>
<dbReference type="CDD" id="cd05233">
    <property type="entry name" value="SDR_c"/>
    <property type="match status" value="1"/>
</dbReference>
<evidence type="ECO:0000313" key="3">
    <source>
        <dbReference type="EMBL" id="CEA04590.1"/>
    </source>
</evidence>
<dbReference type="HOGENOM" id="CLU_010194_1_3_9"/>
<dbReference type="PATRIC" id="fig|1461583.4.peg.1960"/>
<evidence type="ECO:0000256" key="2">
    <source>
        <dbReference type="ARBA" id="ARBA00023002"/>
    </source>
</evidence>